<evidence type="ECO:0008006" key="3">
    <source>
        <dbReference type="Google" id="ProtNLM"/>
    </source>
</evidence>
<dbReference type="Proteomes" id="UP000051451">
    <property type="component" value="Unassembled WGS sequence"/>
</dbReference>
<accession>A0A0R1VJA7</accession>
<evidence type="ECO:0000313" key="2">
    <source>
        <dbReference type="Proteomes" id="UP000051451"/>
    </source>
</evidence>
<keyword evidence="2" id="KW-1185">Reference proteome</keyword>
<dbReference type="PATRIC" id="fig|1423750.3.peg.1827"/>
<dbReference type="EMBL" id="AZGB01000022">
    <property type="protein sequence ID" value="KRM05311.1"/>
    <property type="molecule type" value="Genomic_DNA"/>
</dbReference>
<dbReference type="Gene3D" id="3.10.450.50">
    <property type="match status" value="1"/>
</dbReference>
<proteinExistence type="predicted"/>
<dbReference type="AlphaFoldDB" id="A0A0R1VJA7"/>
<dbReference type="STRING" id="1423750.FC89_GL001782"/>
<sequence>MKEGIHMNQKEKIIESYFKLSDLASNDNRSLNKIVHLFANDAIVEGSNGFIGKDHDSIVNFFQNFFKDNKELQHLCQVSIDEDCYKAEWSVAGRKNNGKLFALHGYDTYKFDKQNKIKFLQVKITK</sequence>
<reference evidence="1 2" key="1">
    <citation type="journal article" date="2015" name="Genome Announc.">
        <title>Expanding the biotechnology potential of lactobacilli through comparative genomics of 213 strains and associated genera.</title>
        <authorList>
            <person name="Sun Z."/>
            <person name="Harris H.M."/>
            <person name="McCann A."/>
            <person name="Guo C."/>
            <person name="Argimon S."/>
            <person name="Zhang W."/>
            <person name="Yang X."/>
            <person name="Jeffery I.B."/>
            <person name="Cooney J.C."/>
            <person name="Kagawa T.F."/>
            <person name="Liu W."/>
            <person name="Song Y."/>
            <person name="Salvetti E."/>
            <person name="Wrobel A."/>
            <person name="Rasinkangas P."/>
            <person name="Parkhill J."/>
            <person name="Rea M.C."/>
            <person name="O'Sullivan O."/>
            <person name="Ritari J."/>
            <person name="Douillard F.P."/>
            <person name="Paul Ross R."/>
            <person name="Yang R."/>
            <person name="Briner A.E."/>
            <person name="Felis G.E."/>
            <person name="de Vos W.M."/>
            <person name="Barrangou R."/>
            <person name="Klaenhammer T.R."/>
            <person name="Caufield P.W."/>
            <person name="Cui Y."/>
            <person name="Zhang H."/>
            <person name="O'Toole P.W."/>
        </authorList>
    </citation>
    <scope>NUCLEOTIDE SEQUENCE [LARGE SCALE GENOMIC DNA]</scope>
    <source>
        <strain evidence="1 2">DSM 18630</strain>
    </source>
</reference>
<evidence type="ECO:0000313" key="1">
    <source>
        <dbReference type="EMBL" id="KRM05311.1"/>
    </source>
</evidence>
<dbReference type="SUPFAM" id="SSF54427">
    <property type="entry name" value="NTF2-like"/>
    <property type="match status" value="1"/>
</dbReference>
<organism evidence="1 2">
    <name type="scientific">Liquorilactobacillus ghanensis DSM 18630</name>
    <dbReference type="NCBI Taxonomy" id="1423750"/>
    <lineage>
        <taxon>Bacteria</taxon>
        <taxon>Bacillati</taxon>
        <taxon>Bacillota</taxon>
        <taxon>Bacilli</taxon>
        <taxon>Lactobacillales</taxon>
        <taxon>Lactobacillaceae</taxon>
        <taxon>Liquorilactobacillus</taxon>
    </lineage>
</organism>
<dbReference type="InterPro" id="IPR032710">
    <property type="entry name" value="NTF2-like_dom_sf"/>
</dbReference>
<gene>
    <name evidence="1" type="ORF">FC89_GL001782</name>
</gene>
<protein>
    <recommendedName>
        <fullName evidence="3">SnoaL-like domain-containing protein</fullName>
    </recommendedName>
</protein>
<comment type="caution">
    <text evidence="1">The sequence shown here is derived from an EMBL/GenBank/DDBJ whole genome shotgun (WGS) entry which is preliminary data.</text>
</comment>
<name>A0A0R1VJA7_9LACO</name>